<proteinExistence type="predicted"/>
<gene>
    <name evidence="4" type="ORF">X474_05765</name>
</gene>
<evidence type="ECO:0000313" key="4">
    <source>
        <dbReference type="EMBL" id="KIX14987.1"/>
    </source>
</evidence>
<reference evidence="4 5" key="1">
    <citation type="submission" date="2013-11" db="EMBL/GenBank/DDBJ databases">
        <title>Metagenomic analysis of a methanogenic consortium involved in long chain n-alkane degradation.</title>
        <authorList>
            <person name="Davidova I.A."/>
            <person name="Callaghan A.V."/>
            <person name="Wawrik B."/>
            <person name="Pruitt S."/>
            <person name="Marks C."/>
            <person name="Duncan K.E."/>
            <person name="Suflita J.M."/>
        </authorList>
    </citation>
    <scope>NUCLEOTIDE SEQUENCE [LARGE SCALE GENOMIC DNA]</scope>
    <source>
        <strain evidence="4 5">SPR</strain>
    </source>
</reference>
<dbReference type="AlphaFoldDB" id="A0A0D2GJQ5"/>
<dbReference type="InParanoid" id="A0A0D2GJQ5"/>
<evidence type="ECO:0000259" key="3">
    <source>
        <dbReference type="Pfam" id="PF26079"/>
    </source>
</evidence>
<evidence type="ECO:0000259" key="1">
    <source>
        <dbReference type="Pfam" id="PF04865"/>
    </source>
</evidence>
<accession>A0A0D2GJQ5</accession>
<dbReference type="PANTHER" id="PTHR35862:SF1">
    <property type="entry name" value="FELS-2 PROPHAGE PROTEIN"/>
    <property type="match status" value="1"/>
</dbReference>
<sequence length="373" mass="40154">MNLNSLPEIAFCETDAAKVEAAVIADYERITGKALYPGAPERLFCEAVAYVIALQRFQIDYAGKMNLVTYADSGYLDHLGALLNTTRLGESPASTTLRYSLASPLNWDVVIYQGSRVTADGSLYFATDQEAVIPAGQNSVEVVATCQALGTVGNGFQPGQLNQMVDRPTYVATVVNTAISLGGVDSESDARFRGRVQLAPERLSCAGPKDAYRYHAMSVSQAISDVAVWSPAPGKISVSPLLAGGEMPTPEIIAAVAAQMGDKKVRPLTDLVTVHYPDAVPYSINGKYWVLTSYANQAAAIERRVIAEVDNYIAWQKAKLGRSIRPSELIAQIQSIDGIQRVEVATPEFQSLEPWQVAQAESASIIYGGLTNE</sequence>
<evidence type="ECO:0000313" key="5">
    <source>
        <dbReference type="Proteomes" id="UP000032233"/>
    </source>
</evidence>
<dbReference type="RefSeq" id="WP_044347273.1">
    <property type="nucleotide sequence ID" value="NZ_AZAC01000005.1"/>
</dbReference>
<dbReference type="STRING" id="1429043.X474_05765"/>
<dbReference type="PIRSF" id="PIRSF020481">
    <property type="entry name" value="BAP"/>
    <property type="match status" value="1"/>
</dbReference>
<name>A0A0D2GJQ5_9BACT</name>
<dbReference type="Pfam" id="PF04865">
    <property type="entry name" value="Baseplate_J"/>
    <property type="match status" value="1"/>
</dbReference>
<dbReference type="OrthoDB" id="9793802at2"/>
<keyword evidence="5" id="KW-1185">Reference proteome</keyword>
<feature type="domain" description="Baseplate J-like central" evidence="2">
    <location>
        <begin position="206"/>
        <end position="274"/>
    </location>
</feature>
<dbReference type="InterPro" id="IPR052726">
    <property type="entry name" value="Phage_Baseplate_Hub"/>
</dbReference>
<dbReference type="PANTHER" id="PTHR35862">
    <property type="entry name" value="FELS-2 PROPHAGE PROTEIN"/>
    <property type="match status" value="1"/>
</dbReference>
<feature type="domain" description="Baseplate protein J-like barrel" evidence="1">
    <location>
        <begin position="109"/>
        <end position="183"/>
    </location>
</feature>
<comment type="caution">
    <text evidence="4">The sequence shown here is derived from an EMBL/GenBank/DDBJ whole genome shotgun (WGS) entry which is preliminary data.</text>
</comment>
<dbReference type="Proteomes" id="UP000032233">
    <property type="component" value="Unassembled WGS sequence"/>
</dbReference>
<evidence type="ECO:0000259" key="2">
    <source>
        <dbReference type="Pfam" id="PF26078"/>
    </source>
</evidence>
<feature type="domain" description="Baseplate J-like C-terminal" evidence="3">
    <location>
        <begin position="297"/>
        <end position="365"/>
    </location>
</feature>
<dbReference type="Pfam" id="PF26079">
    <property type="entry name" value="Baseplate_J_C"/>
    <property type="match status" value="1"/>
</dbReference>
<dbReference type="InterPro" id="IPR014507">
    <property type="entry name" value="Baseplate_assembly_J_pred"/>
</dbReference>
<dbReference type="InterPro" id="IPR058530">
    <property type="entry name" value="Baseplate_J-like_C"/>
</dbReference>
<dbReference type="Pfam" id="PF26078">
    <property type="entry name" value="Baseplate_J_M"/>
    <property type="match status" value="1"/>
</dbReference>
<organism evidence="4 5">
    <name type="scientific">Dethiosulfatarculus sandiegensis</name>
    <dbReference type="NCBI Taxonomy" id="1429043"/>
    <lineage>
        <taxon>Bacteria</taxon>
        <taxon>Pseudomonadati</taxon>
        <taxon>Thermodesulfobacteriota</taxon>
        <taxon>Desulfarculia</taxon>
        <taxon>Desulfarculales</taxon>
        <taxon>Desulfarculaceae</taxon>
        <taxon>Dethiosulfatarculus</taxon>
    </lineage>
</organism>
<protein>
    <submittedName>
        <fullName evidence="4">Baseplate J protein</fullName>
    </submittedName>
</protein>
<dbReference type="InterPro" id="IPR058531">
    <property type="entry name" value="Baseplate_J_M"/>
</dbReference>
<dbReference type="InterPro" id="IPR006949">
    <property type="entry name" value="Barrel_Baseplate_J-like"/>
</dbReference>
<dbReference type="EMBL" id="AZAC01000005">
    <property type="protein sequence ID" value="KIX14987.1"/>
    <property type="molecule type" value="Genomic_DNA"/>
</dbReference>